<gene>
    <name evidence="1" type="ORF">DXN05_24460</name>
</gene>
<organism evidence="1 2">
    <name type="scientific">Deminuibacter soli</name>
    <dbReference type="NCBI Taxonomy" id="2291815"/>
    <lineage>
        <taxon>Bacteria</taxon>
        <taxon>Pseudomonadati</taxon>
        <taxon>Bacteroidota</taxon>
        <taxon>Chitinophagia</taxon>
        <taxon>Chitinophagales</taxon>
        <taxon>Chitinophagaceae</taxon>
        <taxon>Deminuibacter</taxon>
    </lineage>
</organism>
<proteinExistence type="predicted"/>
<dbReference type="AlphaFoldDB" id="A0A3E1NCJ5"/>
<comment type="caution">
    <text evidence="1">The sequence shown here is derived from an EMBL/GenBank/DDBJ whole genome shotgun (WGS) entry which is preliminary data.</text>
</comment>
<sequence length="167" mass="19313">MMTDNEKELILELAANAITKRDFLIHYAKPVNDVIVLDGVEKACIEKDPEGIEYQLLLGFLFDCFTEQFSSLLCKLLGEEWHYKHEDIVFILQKLKSPNTVECLYNRALNKPAYMDYDDSYSLARKCIYALGDINTEPAREKLRLLATSDIPIIKEKAEKQLVSYNR</sequence>
<dbReference type="RefSeq" id="WP_116849942.1">
    <property type="nucleotide sequence ID" value="NZ_QTJU01000024.1"/>
</dbReference>
<name>A0A3E1NCJ5_9BACT</name>
<evidence type="ECO:0000313" key="2">
    <source>
        <dbReference type="Proteomes" id="UP000261284"/>
    </source>
</evidence>
<dbReference type="Proteomes" id="UP000261284">
    <property type="component" value="Unassembled WGS sequence"/>
</dbReference>
<keyword evidence="2" id="KW-1185">Reference proteome</keyword>
<evidence type="ECO:0000313" key="1">
    <source>
        <dbReference type="EMBL" id="RFM25561.1"/>
    </source>
</evidence>
<dbReference type="OrthoDB" id="65842at2"/>
<accession>A0A3E1NCJ5</accession>
<dbReference type="EMBL" id="QTJU01000024">
    <property type="protein sequence ID" value="RFM25561.1"/>
    <property type="molecule type" value="Genomic_DNA"/>
</dbReference>
<reference evidence="1 2" key="1">
    <citation type="submission" date="2018-08" db="EMBL/GenBank/DDBJ databases">
        <title>Chitinophagaceae sp. K23C18032701, a novel bacterium isolated from forest soil.</title>
        <authorList>
            <person name="Wang C."/>
        </authorList>
    </citation>
    <scope>NUCLEOTIDE SEQUENCE [LARGE SCALE GENOMIC DNA]</scope>
    <source>
        <strain evidence="1 2">K23C18032701</strain>
    </source>
</reference>
<protein>
    <submittedName>
        <fullName evidence="1">HEAT repeat domain-containing protein</fullName>
    </submittedName>
</protein>